<gene>
    <name evidence="3" type="ORF">GB2207_06648</name>
</gene>
<dbReference type="Proteomes" id="UP000005555">
    <property type="component" value="Unassembled WGS sequence"/>
</dbReference>
<dbReference type="AlphaFoldDB" id="Q1YQQ1"/>
<comment type="similarity">
    <text evidence="1">Belongs to the aldolase class II family.</text>
</comment>
<name>Q1YQQ1_9GAMM</name>
<dbReference type="eggNOG" id="COG0235">
    <property type="taxonomic scope" value="Bacteria"/>
</dbReference>
<evidence type="ECO:0000313" key="3">
    <source>
        <dbReference type="EMBL" id="EAS46510.1"/>
    </source>
</evidence>
<evidence type="ECO:0000313" key="4">
    <source>
        <dbReference type="Proteomes" id="UP000005555"/>
    </source>
</evidence>
<reference evidence="3 4" key="1">
    <citation type="submission" date="2006-03" db="EMBL/GenBank/DDBJ databases">
        <authorList>
            <person name="Giovannoni S.J."/>
            <person name="Cho J.-C."/>
            <person name="Ferriera S."/>
            <person name="Johnson J."/>
            <person name="Kravitz S."/>
            <person name="Halpern A."/>
            <person name="Remington K."/>
            <person name="Beeson K."/>
            <person name="Tran B."/>
            <person name="Rogers Y.-H."/>
            <person name="Friedman R."/>
            <person name="Venter J.C."/>
        </authorList>
    </citation>
    <scope>NUCLEOTIDE SEQUENCE [LARGE SCALE GENOMIC DNA]</scope>
    <source>
        <strain evidence="3 4">HTCC2207</strain>
    </source>
</reference>
<dbReference type="PANTHER" id="PTHR10672:SF3">
    <property type="entry name" value="PROTEIN HU-LI TAI SHAO"/>
    <property type="match status" value="1"/>
</dbReference>
<dbReference type="Pfam" id="PF00596">
    <property type="entry name" value="Aldolase_II"/>
    <property type="match status" value="1"/>
</dbReference>
<dbReference type="InterPro" id="IPR051017">
    <property type="entry name" value="Aldolase-II_Adducin_sf"/>
</dbReference>
<keyword evidence="4" id="KW-1185">Reference proteome</keyword>
<dbReference type="SMART" id="SM01007">
    <property type="entry name" value="Aldolase_II"/>
    <property type="match status" value="1"/>
</dbReference>
<dbReference type="InterPro" id="IPR001303">
    <property type="entry name" value="Aldolase_II/adducin_N"/>
</dbReference>
<evidence type="ECO:0000259" key="2">
    <source>
        <dbReference type="SMART" id="SM01007"/>
    </source>
</evidence>
<dbReference type="GO" id="GO:0005856">
    <property type="term" value="C:cytoskeleton"/>
    <property type="evidence" value="ECO:0007669"/>
    <property type="project" value="TreeGrafter"/>
</dbReference>
<protein>
    <recommendedName>
        <fullName evidence="2">Class II aldolase/adducin N-terminal domain-containing protein</fullName>
    </recommendedName>
</protein>
<sequence length="257" mass="28768">MGEPLQESTPQTEQELRIQLAACYRIFDYLGWSEMIFNHITMKVPSDQVPGDEEHFLINPYGLHYSEVTASNLVKVDIEGNIVEPTDYAVNPAGIIIHTAIHGARHDVKCITHVHTDAGMAVACSEEGLRTDNFYSALLQNRVAYHDFEGITVMDDEKPRLIANMGDKNMLILRNHGLLTCGRTIPEAFMNMWALQRSCEVQVACDATGKPLIPVSDEVLAKTEQLMTMQSMGQPAGELEFKAMTRIIEKLDPSYKD</sequence>
<dbReference type="OrthoDB" id="8859181at2"/>
<dbReference type="InterPro" id="IPR036409">
    <property type="entry name" value="Aldolase_II/adducin_N_sf"/>
</dbReference>
<proteinExistence type="inferred from homology"/>
<dbReference type="HOGENOM" id="CLU_006033_0_0_6"/>
<dbReference type="Gene3D" id="3.40.225.10">
    <property type="entry name" value="Class II aldolase/adducin N-terminal domain"/>
    <property type="match status" value="1"/>
</dbReference>
<dbReference type="GO" id="GO:0005996">
    <property type="term" value="P:monosaccharide metabolic process"/>
    <property type="evidence" value="ECO:0007669"/>
    <property type="project" value="UniProtKB-ARBA"/>
</dbReference>
<evidence type="ECO:0000256" key="1">
    <source>
        <dbReference type="ARBA" id="ARBA00037961"/>
    </source>
</evidence>
<organism evidence="3 4">
    <name type="scientific">gamma proteobacterium HTCC2207</name>
    <dbReference type="NCBI Taxonomy" id="314287"/>
    <lineage>
        <taxon>Bacteria</taxon>
        <taxon>Pseudomonadati</taxon>
        <taxon>Pseudomonadota</taxon>
        <taxon>Gammaproteobacteria</taxon>
        <taxon>Cellvibrionales</taxon>
        <taxon>Porticoccaceae</taxon>
        <taxon>SAR92 clade</taxon>
    </lineage>
</organism>
<dbReference type="GO" id="GO:0051015">
    <property type="term" value="F:actin filament binding"/>
    <property type="evidence" value="ECO:0007669"/>
    <property type="project" value="TreeGrafter"/>
</dbReference>
<feature type="domain" description="Class II aldolase/adducin N-terminal" evidence="2">
    <location>
        <begin position="18"/>
        <end position="203"/>
    </location>
</feature>
<dbReference type="STRING" id="314287.GB2207_06648"/>
<dbReference type="SUPFAM" id="SSF53639">
    <property type="entry name" value="AraD/HMP-PK domain-like"/>
    <property type="match status" value="1"/>
</dbReference>
<comment type="caution">
    <text evidence="3">The sequence shown here is derived from an EMBL/GenBank/DDBJ whole genome shotgun (WGS) entry which is preliminary data.</text>
</comment>
<dbReference type="NCBIfam" id="NF005451">
    <property type="entry name" value="PRK07044.1"/>
    <property type="match status" value="1"/>
</dbReference>
<dbReference type="EMBL" id="AAPI01000006">
    <property type="protein sequence ID" value="EAS46510.1"/>
    <property type="molecule type" value="Genomic_DNA"/>
</dbReference>
<accession>Q1YQQ1</accession>
<dbReference type="PANTHER" id="PTHR10672">
    <property type="entry name" value="ADDUCIN"/>
    <property type="match status" value="1"/>
</dbReference>